<dbReference type="Proteomes" id="UP000294830">
    <property type="component" value="Unassembled WGS sequence"/>
</dbReference>
<accession>A0A4R2EIZ5</accession>
<keyword evidence="2" id="KW-1185">Reference proteome</keyword>
<gene>
    <name evidence="1" type="ORF">CLV25_10643</name>
</gene>
<evidence type="ECO:0000313" key="1">
    <source>
        <dbReference type="EMBL" id="TCN68461.1"/>
    </source>
</evidence>
<proteinExistence type="predicted"/>
<dbReference type="EMBL" id="SLWB01000006">
    <property type="protein sequence ID" value="TCN68461.1"/>
    <property type="molecule type" value="Genomic_DNA"/>
</dbReference>
<comment type="caution">
    <text evidence="1">The sequence shown here is derived from an EMBL/GenBank/DDBJ whole genome shotgun (WGS) entry which is preliminary data.</text>
</comment>
<reference evidence="1 2" key="1">
    <citation type="submission" date="2019-03" db="EMBL/GenBank/DDBJ databases">
        <title>Genomic Encyclopedia of Archaeal and Bacterial Type Strains, Phase II (KMG-II): from individual species to whole genera.</title>
        <authorList>
            <person name="Goeker M."/>
        </authorList>
    </citation>
    <scope>NUCLEOTIDE SEQUENCE [LARGE SCALE GENOMIC DNA]</scope>
    <source>
        <strain evidence="1 2">RL-C</strain>
    </source>
</reference>
<protein>
    <submittedName>
        <fullName evidence="1">Uncharacterized protein</fullName>
    </submittedName>
</protein>
<dbReference type="AlphaFoldDB" id="A0A4R2EIZ5"/>
<dbReference type="Pfam" id="PF19775">
    <property type="entry name" value="DUF6261"/>
    <property type="match status" value="1"/>
</dbReference>
<dbReference type="InterPro" id="IPR046228">
    <property type="entry name" value="DUF6261"/>
</dbReference>
<sequence length="247" mass="28405">MAKFQTFLRSCLLDSLMGYAQQLDVILVSAKLSELLESNTYQTFRVTLNKMEEGYKQVRKNPYTDMLSEIVLQRSRTFRSIYHVIQSFLYSDDDAERDAAQKLLALFNKYKAEFAKSSYSGASGMVSSFIEDVKQEEYTDAVATLLLTAKLQQLIRNQTEYGEVLLKSIAKDAESNKTVFASSIRKRFMMEMRDVLLFVETRAKESPDSVWSKLNKLIAIHNTKLVKSEALRQAALKKKRESKKNKE</sequence>
<evidence type="ECO:0000313" key="2">
    <source>
        <dbReference type="Proteomes" id="UP000294830"/>
    </source>
</evidence>
<dbReference type="RefSeq" id="WP_131839050.1">
    <property type="nucleotide sequence ID" value="NZ_SLWB01000006.1"/>
</dbReference>
<name>A0A4R2EIZ5_9BACT</name>
<organism evidence="1 2">
    <name type="scientific">Acetobacteroides hydrogenigenes</name>
    <dbReference type="NCBI Taxonomy" id="979970"/>
    <lineage>
        <taxon>Bacteria</taxon>
        <taxon>Pseudomonadati</taxon>
        <taxon>Bacteroidota</taxon>
        <taxon>Bacteroidia</taxon>
        <taxon>Bacteroidales</taxon>
        <taxon>Rikenellaceae</taxon>
        <taxon>Acetobacteroides</taxon>
    </lineage>
</organism>